<dbReference type="AlphaFoldDB" id="A0AAN8RVW2"/>
<organism evidence="2 3">
    <name type="scientific">Polyplax serrata</name>
    <name type="common">Common mouse louse</name>
    <dbReference type="NCBI Taxonomy" id="468196"/>
    <lineage>
        <taxon>Eukaryota</taxon>
        <taxon>Metazoa</taxon>
        <taxon>Ecdysozoa</taxon>
        <taxon>Arthropoda</taxon>
        <taxon>Hexapoda</taxon>
        <taxon>Insecta</taxon>
        <taxon>Pterygota</taxon>
        <taxon>Neoptera</taxon>
        <taxon>Paraneoptera</taxon>
        <taxon>Psocodea</taxon>
        <taxon>Troctomorpha</taxon>
        <taxon>Phthiraptera</taxon>
        <taxon>Anoplura</taxon>
        <taxon>Polyplacidae</taxon>
        <taxon>Polyplax</taxon>
    </lineage>
</organism>
<feature type="non-terminal residue" evidence="2">
    <location>
        <position position="54"/>
    </location>
</feature>
<gene>
    <name evidence="2" type="ORF">RUM43_002398</name>
</gene>
<evidence type="ECO:0000313" key="3">
    <source>
        <dbReference type="Proteomes" id="UP001372834"/>
    </source>
</evidence>
<comment type="caution">
    <text evidence="2">The sequence shown here is derived from an EMBL/GenBank/DDBJ whole genome shotgun (WGS) entry which is preliminary data.</text>
</comment>
<name>A0AAN8RVW2_POLSC</name>
<proteinExistence type="predicted"/>
<evidence type="ECO:0000256" key="1">
    <source>
        <dbReference type="SAM" id="MobiDB-lite"/>
    </source>
</evidence>
<accession>A0AAN8RVW2</accession>
<protein>
    <submittedName>
        <fullName evidence="2">Uncharacterized protein</fullName>
    </submittedName>
</protein>
<feature type="region of interest" description="Disordered" evidence="1">
    <location>
        <begin position="1"/>
        <end position="54"/>
    </location>
</feature>
<sequence>MHPVERGESSRLGIGKARGKGKFKTKYLLSSPGHGIPEAGGTPGKTGKSEKKWT</sequence>
<evidence type="ECO:0000313" key="2">
    <source>
        <dbReference type="EMBL" id="KAK6628583.1"/>
    </source>
</evidence>
<dbReference type="EMBL" id="JAWJWE010000036">
    <property type="protein sequence ID" value="KAK6628583.1"/>
    <property type="molecule type" value="Genomic_DNA"/>
</dbReference>
<dbReference type="Proteomes" id="UP001372834">
    <property type="component" value="Unassembled WGS sequence"/>
</dbReference>
<reference evidence="2 3" key="1">
    <citation type="submission" date="2023-10" db="EMBL/GenBank/DDBJ databases">
        <title>Genomes of two closely related lineages of the louse Polyplax serrata with different host specificities.</title>
        <authorList>
            <person name="Martinu J."/>
            <person name="Tarabai H."/>
            <person name="Stefka J."/>
            <person name="Hypsa V."/>
        </authorList>
    </citation>
    <scope>NUCLEOTIDE SEQUENCE [LARGE SCALE GENOMIC DNA]</scope>
    <source>
        <strain evidence="2">HR10_N</strain>
    </source>
</reference>